<dbReference type="Proteomes" id="UP000285613">
    <property type="component" value="Unassembled WGS sequence"/>
</dbReference>
<evidence type="ECO:0000256" key="3">
    <source>
        <dbReference type="ARBA" id="ARBA00022692"/>
    </source>
</evidence>
<organism evidence="7 8">
    <name type="scientific">Bifidobacterium pseudocatenulatum</name>
    <dbReference type="NCBI Taxonomy" id="28026"/>
    <lineage>
        <taxon>Bacteria</taxon>
        <taxon>Bacillati</taxon>
        <taxon>Actinomycetota</taxon>
        <taxon>Actinomycetes</taxon>
        <taxon>Bifidobacteriales</taxon>
        <taxon>Bifidobacteriaceae</taxon>
        <taxon>Bifidobacterium</taxon>
    </lineage>
</organism>
<comment type="caution">
    <text evidence="7">The sequence shown here is derived from an EMBL/GenBank/DDBJ whole genome shotgun (WGS) entry which is preliminary data.</text>
</comment>
<dbReference type="EMBL" id="QRPH01000003">
    <property type="protein sequence ID" value="RHL96331.1"/>
    <property type="molecule type" value="Genomic_DNA"/>
</dbReference>
<dbReference type="AlphaFoldDB" id="A0AAQ0LTI8"/>
<evidence type="ECO:0000313" key="7">
    <source>
        <dbReference type="EMBL" id="RHL96331.1"/>
    </source>
</evidence>
<dbReference type="GO" id="GO:0005886">
    <property type="term" value="C:plasma membrane"/>
    <property type="evidence" value="ECO:0007669"/>
    <property type="project" value="UniProtKB-SubCell"/>
</dbReference>
<dbReference type="PANTHER" id="PTHR30250">
    <property type="entry name" value="PST FAMILY PREDICTED COLANIC ACID TRANSPORTER"/>
    <property type="match status" value="1"/>
</dbReference>
<gene>
    <name evidence="7" type="ORF">DWZ91_05405</name>
</gene>
<feature type="transmembrane region" description="Helical" evidence="6">
    <location>
        <begin position="111"/>
        <end position="131"/>
    </location>
</feature>
<feature type="transmembrane region" description="Helical" evidence="6">
    <location>
        <begin position="46"/>
        <end position="65"/>
    </location>
</feature>
<evidence type="ECO:0000256" key="2">
    <source>
        <dbReference type="ARBA" id="ARBA00022475"/>
    </source>
</evidence>
<dbReference type="InterPro" id="IPR050833">
    <property type="entry name" value="Poly_Biosynth_Transport"/>
</dbReference>
<feature type="transmembrane region" description="Helical" evidence="6">
    <location>
        <begin position="16"/>
        <end position="40"/>
    </location>
</feature>
<evidence type="ECO:0000313" key="8">
    <source>
        <dbReference type="Proteomes" id="UP000285613"/>
    </source>
</evidence>
<feature type="transmembrane region" description="Helical" evidence="6">
    <location>
        <begin position="369"/>
        <end position="390"/>
    </location>
</feature>
<protein>
    <submittedName>
        <fullName evidence="7">Uncharacterized protein</fullName>
    </submittedName>
</protein>
<keyword evidence="5 6" id="KW-0472">Membrane</keyword>
<dbReference type="NCBIfam" id="NF041503">
    <property type="entry name" value="WZX_like"/>
    <property type="match status" value="1"/>
</dbReference>
<dbReference type="RefSeq" id="WP_118376356.1">
    <property type="nucleotide sequence ID" value="NZ_QRPH01000003.1"/>
</dbReference>
<feature type="transmembrane region" description="Helical" evidence="6">
    <location>
        <begin position="186"/>
        <end position="212"/>
    </location>
</feature>
<proteinExistence type="predicted"/>
<accession>A0AAQ0LTI8</accession>
<sequence length="479" mass="53765">MSDNTVNVHAGKKDVIWNYVGTFMSMASNFLLIPLLLLFLSNEEIGLWYVFVAIAGFAQLLEFGFTSTLARNLLFCLSGVRKLSKQGKDIGEIAGEVDWHLARVIIRTSKAIYSVMGVIALIMSASLGTVYVDAVTHHFSVAWSFPSWVVFIVSIFTNLYFLYCLTNLRGVGDIAGENKAKTFGRLAQLLITALLLMAGFGLMAASIGFLSYSTIMRFVANHIFNSHREVQQGLISDTTFIRRTEIKEVLSTVSFVAWRDGVVSLAWYGATQAMSLLCSAFLGLAETATYSVMLQFATAVHYFSSVYMHTYLPSFQSAYIKGDSQRQRDSVDRGMSCYVLMFLACTLGVTLVVLPVLPLFKPDFICNPALYLTLSVYYFLLNQHSLYCQFIVSMNEIPYFKAYLVSTIAGVALTCLLCGWMHWGVWGLILGQAIPQLCYNNWHWPQYVYKKIGGTYIQSISTGTRWFVKNITEVCKRRH</sequence>
<evidence type="ECO:0000256" key="5">
    <source>
        <dbReference type="ARBA" id="ARBA00023136"/>
    </source>
</evidence>
<feature type="transmembrane region" description="Helical" evidence="6">
    <location>
        <begin position="265"/>
        <end position="285"/>
    </location>
</feature>
<feature type="transmembrane region" description="Helical" evidence="6">
    <location>
        <begin position="335"/>
        <end position="357"/>
    </location>
</feature>
<reference evidence="7 8" key="1">
    <citation type="submission" date="2018-08" db="EMBL/GenBank/DDBJ databases">
        <title>A genome reference for cultivated species of the human gut microbiota.</title>
        <authorList>
            <person name="Zou Y."/>
            <person name="Xue W."/>
            <person name="Luo G."/>
        </authorList>
    </citation>
    <scope>NUCLEOTIDE SEQUENCE [LARGE SCALE GENOMIC DNA]</scope>
    <source>
        <strain evidence="7 8">AF36-12AT</strain>
    </source>
</reference>
<keyword evidence="2" id="KW-1003">Cell membrane</keyword>
<dbReference type="InterPro" id="IPR048122">
    <property type="entry name" value="WZX-like"/>
</dbReference>
<keyword evidence="4 6" id="KW-1133">Transmembrane helix</keyword>
<feature type="transmembrane region" description="Helical" evidence="6">
    <location>
        <begin position="402"/>
        <end position="423"/>
    </location>
</feature>
<feature type="transmembrane region" description="Helical" evidence="6">
    <location>
        <begin position="143"/>
        <end position="165"/>
    </location>
</feature>
<keyword evidence="3 6" id="KW-0812">Transmembrane</keyword>
<evidence type="ECO:0000256" key="4">
    <source>
        <dbReference type="ARBA" id="ARBA00022989"/>
    </source>
</evidence>
<evidence type="ECO:0000256" key="1">
    <source>
        <dbReference type="ARBA" id="ARBA00004651"/>
    </source>
</evidence>
<comment type="subcellular location">
    <subcellularLocation>
        <location evidence="1">Cell membrane</location>
        <topology evidence="1">Multi-pass membrane protein</topology>
    </subcellularLocation>
</comment>
<dbReference type="PANTHER" id="PTHR30250:SF26">
    <property type="entry name" value="PSMA PROTEIN"/>
    <property type="match status" value="1"/>
</dbReference>
<name>A0AAQ0LTI8_BIFPS</name>
<evidence type="ECO:0000256" key="6">
    <source>
        <dbReference type="SAM" id="Phobius"/>
    </source>
</evidence>